<proteinExistence type="predicted"/>
<comment type="caution">
    <text evidence="1">The sequence shown here is derived from an EMBL/GenBank/DDBJ whole genome shotgun (WGS) entry which is preliminary data.</text>
</comment>
<dbReference type="AlphaFoldDB" id="A0A9W7TT85"/>
<protein>
    <submittedName>
        <fullName evidence="1">Uncharacterized protein</fullName>
    </submittedName>
</protein>
<dbReference type="EMBL" id="JAFHDT010000012">
    <property type="protein sequence ID" value="KAI7802316.1"/>
    <property type="molecule type" value="Genomic_DNA"/>
</dbReference>
<accession>A0A9W7TT85</accession>
<dbReference type="Proteomes" id="UP001059041">
    <property type="component" value="Linkage Group LG12"/>
</dbReference>
<evidence type="ECO:0000313" key="1">
    <source>
        <dbReference type="EMBL" id="KAI7802316.1"/>
    </source>
</evidence>
<reference evidence="1" key="1">
    <citation type="submission" date="2021-02" db="EMBL/GenBank/DDBJ databases">
        <title>Comparative genomics reveals that relaxation of natural selection precedes convergent phenotypic evolution of cavefish.</title>
        <authorList>
            <person name="Peng Z."/>
        </authorList>
    </citation>
    <scope>NUCLEOTIDE SEQUENCE</scope>
    <source>
        <tissue evidence="1">Muscle</tissue>
    </source>
</reference>
<evidence type="ECO:0000313" key="2">
    <source>
        <dbReference type="Proteomes" id="UP001059041"/>
    </source>
</evidence>
<organism evidence="1 2">
    <name type="scientific">Triplophysa rosa</name>
    <name type="common">Cave loach</name>
    <dbReference type="NCBI Taxonomy" id="992332"/>
    <lineage>
        <taxon>Eukaryota</taxon>
        <taxon>Metazoa</taxon>
        <taxon>Chordata</taxon>
        <taxon>Craniata</taxon>
        <taxon>Vertebrata</taxon>
        <taxon>Euteleostomi</taxon>
        <taxon>Actinopterygii</taxon>
        <taxon>Neopterygii</taxon>
        <taxon>Teleostei</taxon>
        <taxon>Ostariophysi</taxon>
        <taxon>Cypriniformes</taxon>
        <taxon>Nemacheilidae</taxon>
        <taxon>Triplophysa</taxon>
    </lineage>
</organism>
<keyword evidence="2" id="KW-1185">Reference proteome</keyword>
<name>A0A9W7TT85_TRIRA</name>
<sequence length="50" mass="5372">MAAQCFGILANCVSEAELLDDMGQQLEKGTPSPSLWKEIITVNDLASEGF</sequence>
<gene>
    <name evidence="1" type="ORF">IRJ41_006554</name>
</gene>